<dbReference type="GeneID" id="95355378"/>
<dbReference type="InterPro" id="IPR051806">
    <property type="entry name" value="HAD-like_SPP"/>
</dbReference>
<evidence type="ECO:0000313" key="2">
    <source>
        <dbReference type="Proteomes" id="UP000617734"/>
    </source>
</evidence>
<dbReference type="PANTHER" id="PTHR43481:SF4">
    <property type="entry name" value="GLYCEROL-1-PHOSPHATE PHOSPHOHYDROLASE 1-RELATED"/>
    <property type="match status" value="1"/>
</dbReference>
<dbReference type="AlphaFoldDB" id="A0A919KYT0"/>
<dbReference type="Gene3D" id="3.40.50.1000">
    <property type="entry name" value="HAD superfamily/HAD-like"/>
    <property type="match status" value="1"/>
</dbReference>
<reference evidence="1" key="1">
    <citation type="journal article" date="2014" name="Int. J. Syst. Evol. Microbiol.">
        <title>Complete genome sequence of Corynebacterium casei LMG S-19264T (=DSM 44701T), isolated from a smear-ripened cheese.</title>
        <authorList>
            <consortium name="US DOE Joint Genome Institute (JGI-PGF)"/>
            <person name="Walter F."/>
            <person name="Albersmeier A."/>
            <person name="Kalinowski J."/>
            <person name="Ruckert C."/>
        </authorList>
    </citation>
    <scope>NUCLEOTIDE SEQUENCE</scope>
    <source>
        <strain evidence="1">JCM 4646</strain>
    </source>
</reference>
<dbReference type="InterPro" id="IPR006439">
    <property type="entry name" value="HAD-SF_hydro_IA"/>
</dbReference>
<dbReference type="Pfam" id="PF00702">
    <property type="entry name" value="Hydrolase"/>
    <property type="match status" value="1"/>
</dbReference>
<dbReference type="InterPro" id="IPR036412">
    <property type="entry name" value="HAD-like_sf"/>
</dbReference>
<dbReference type="InterPro" id="IPR023198">
    <property type="entry name" value="PGP-like_dom2"/>
</dbReference>
<dbReference type="RefSeq" id="WP_229927727.1">
    <property type="nucleotide sequence ID" value="NZ_BNBO01000032.1"/>
</dbReference>
<protein>
    <submittedName>
        <fullName evidence="1">Phosphatase</fullName>
    </submittedName>
</protein>
<dbReference type="GO" id="GO:0050308">
    <property type="term" value="F:sugar-phosphatase activity"/>
    <property type="evidence" value="ECO:0007669"/>
    <property type="project" value="TreeGrafter"/>
</dbReference>
<dbReference type="SUPFAM" id="SSF56784">
    <property type="entry name" value="HAD-like"/>
    <property type="match status" value="1"/>
</dbReference>
<proteinExistence type="predicted"/>
<dbReference type="NCBIfam" id="TIGR01509">
    <property type="entry name" value="HAD-SF-IA-v3"/>
    <property type="match status" value="1"/>
</dbReference>
<dbReference type="CDD" id="cd07505">
    <property type="entry name" value="HAD_BPGM-like"/>
    <property type="match status" value="1"/>
</dbReference>
<gene>
    <name evidence="1" type="ORF">GCM10018781_50050</name>
</gene>
<dbReference type="PANTHER" id="PTHR43481">
    <property type="entry name" value="FRUCTOSE-1-PHOSPHATE PHOSPHATASE"/>
    <property type="match status" value="1"/>
</dbReference>
<comment type="caution">
    <text evidence="1">The sequence shown here is derived from an EMBL/GenBank/DDBJ whole genome shotgun (WGS) entry which is preliminary data.</text>
</comment>
<reference evidence="1" key="2">
    <citation type="submission" date="2020-09" db="EMBL/GenBank/DDBJ databases">
        <authorList>
            <person name="Sun Q."/>
            <person name="Ohkuma M."/>
        </authorList>
    </citation>
    <scope>NUCLEOTIDE SEQUENCE</scope>
    <source>
        <strain evidence="1">JCM 4646</strain>
    </source>
</reference>
<dbReference type="EMBL" id="BNBO01000032">
    <property type="protein sequence ID" value="GHH77154.1"/>
    <property type="molecule type" value="Genomic_DNA"/>
</dbReference>
<dbReference type="Gene3D" id="1.10.150.240">
    <property type="entry name" value="Putative phosphatase, domain 2"/>
    <property type="match status" value="1"/>
</dbReference>
<name>A0A919KYT0_9ACTN</name>
<dbReference type="InterPro" id="IPR023214">
    <property type="entry name" value="HAD_sf"/>
</dbReference>
<accession>A0A919KYT0</accession>
<dbReference type="SFLD" id="SFLDS00003">
    <property type="entry name" value="Haloacid_Dehalogenase"/>
    <property type="match status" value="1"/>
</dbReference>
<evidence type="ECO:0000313" key="1">
    <source>
        <dbReference type="EMBL" id="GHH77154.1"/>
    </source>
</evidence>
<sequence length="200" mass="21838">MLSLPPGEFDAYLFDCDGTVADSMPLHFVAWRQALGEWDCELSEDLFHAWAGRTVPDIIADLNAERGLAMPVAVVAARHLALYQEMLPELAAVPGVLEHIEDAHGRIPFAVVSGSSRESVTASLTTLGLLDRFEVLVCDGDYRRPKPAPDPFLLAARRLGVDPARCLVFEDADNGIRSAEAAGMAWVRVPPPQQRRLTHG</sequence>
<organism evidence="1 2">
    <name type="scientific">Kitasatospora indigofera</name>
    <dbReference type="NCBI Taxonomy" id="67307"/>
    <lineage>
        <taxon>Bacteria</taxon>
        <taxon>Bacillati</taxon>
        <taxon>Actinomycetota</taxon>
        <taxon>Actinomycetes</taxon>
        <taxon>Kitasatosporales</taxon>
        <taxon>Streptomycetaceae</taxon>
        <taxon>Kitasatospora</taxon>
    </lineage>
</organism>
<dbReference type="SFLD" id="SFLDG01129">
    <property type="entry name" value="C1.5:_HAD__Beta-PGM__Phosphata"/>
    <property type="match status" value="1"/>
</dbReference>
<keyword evidence="2" id="KW-1185">Reference proteome</keyword>
<dbReference type="Proteomes" id="UP000617734">
    <property type="component" value="Unassembled WGS sequence"/>
</dbReference>